<evidence type="ECO:0000313" key="3">
    <source>
        <dbReference type="Proteomes" id="UP001177003"/>
    </source>
</evidence>
<protein>
    <submittedName>
        <fullName evidence="2">Uncharacterized protein</fullName>
    </submittedName>
</protein>
<evidence type="ECO:0000313" key="2">
    <source>
        <dbReference type="EMBL" id="CAI9291952.1"/>
    </source>
</evidence>
<sequence length="151" mass="16977">MEVDEVFQVEERFESPFTVTHVERLCLASTINTYEQISDEENERIEEEDEEMEDFEDGGEENEFYYSEEEFEHEYDGDKCCSANTSSSSVGHRSGGGLSPNSTDEPHFRTSLILIDMLIVTGVADSNSQGAINEQTDMANPLVDLAGILHH</sequence>
<gene>
    <name evidence="2" type="ORF">LSALG_LOCUS31057</name>
</gene>
<name>A0AA35ZHV3_LACSI</name>
<organism evidence="2 3">
    <name type="scientific">Lactuca saligna</name>
    <name type="common">Willowleaf lettuce</name>
    <dbReference type="NCBI Taxonomy" id="75948"/>
    <lineage>
        <taxon>Eukaryota</taxon>
        <taxon>Viridiplantae</taxon>
        <taxon>Streptophyta</taxon>
        <taxon>Embryophyta</taxon>
        <taxon>Tracheophyta</taxon>
        <taxon>Spermatophyta</taxon>
        <taxon>Magnoliopsida</taxon>
        <taxon>eudicotyledons</taxon>
        <taxon>Gunneridae</taxon>
        <taxon>Pentapetalae</taxon>
        <taxon>asterids</taxon>
        <taxon>campanulids</taxon>
        <taxon>Asterales</taxon>
        <taxon>Asteraceae</taxon>
        <taxon>Cichorioideae</taxon>
        <taxon>Cichorieae</taxon>
        <taxon>Lactucinae</taxon>
        <taxon>Lactuca</taxon>
    </lineage>
</organism>
<evidence type="ECO:0000256" key="1">
    <source>
        <dbReference type="SAM" id="MobiDB-lite"/>
    </source>
</evidence>
<reference evidence="2" key="1">
    <citation type="submission" date="2023-04" db="EMBL/GenBank/DDBJ databases">
        <authorList>
            <person name="Vijverberg K."/>
            <person name="Xiong W."/>
            <person name="Schranz E."/>
        </authorList>
    </citation>
    <scope>NUCLEOTIDE SEQUENCE</scope>
</reference>
<dbReference type="AlphaFoldDB" id="A0AA35ZHV3"/>
<feature type="compositionally biased region" description="Acidic residues" evidence="1">
    <location>
        <begin position="39"/>
        <end position="73"/>
    </location>
</feature>
<keyword evidence="3" id="KW-1185">Reference proteome</keyword>
<proteinExistence type="predicted"/>
<dbReference type="EMBL" id="OX465082">
    <property type="protein sequence ID" value="CAI9291952.1"/>
    <property type="molecule type" value="Genomic_DNA"/>
</dbReference>
<dbReference type="Proteomes" id="UP001177003">
    <property type="component" value="Chromosome 6"/>
</dbReference>
<feature type="region of interest" description="Disordered" evidence="1">
    <location>
        <begin position="39"/>
        <end position="105"/>
    </location>
</feature>
<accession>A0AA35ZHV3</accession>